<dbReference type="EMBL" id="RCOS01000134">
    <property type="protein sequence ID" value="RSN72930.1"/>
    <property type="molecule type" value="Genomic_DNA"/>
</dbReference>
<evidence type="ECO:0000313" key="1">
    <source>
        <dbReference type="EMBL" id="RSN72930.1"/>
    </source>
</evidence>
<dbReference type="AlphaFoldDB" id="A0A3R9QV64"/>
<evidence type="ECO:0000313" key="2">
    <source>
        <dbReference type="Proteomes" id="UP000277582"/>
    </source>
</evidence>
<organism evidence="1 2">
    <name type="scientific">Candidatus Methanodesulfokora washburnensis</name>
    <dbReference type="NCBI Taxonomy" id="2478471"/>
    <lineage>
        <taxon>Archaea</taxon>
        <taxon>Thermoproteota</taxon>
        <taxon>Candidatus Korarchaeia</taxon>
        <taxon>Candidatus Korarchaeia incertae sedis</taxon>
        <taxon>Candidatus Methanodesulfokora</taxon>
    </lineage>
</organism>
<sequence length="132" mass="15688">MSIFEKRKIPVYSPLNDRTLEKRLSDEEKRRIRGYEEKALRIADEIQKKVQRAYILGIEVSERGFIIECDQRTLTKDEFDEIRGIADEHGFSIDFEAKPYCDQIRGGLEIRYEFVEKRGGELRNDNRWNGRS</sequence>
<protein>
    <submittedName>
        <fullName evidence="1">Uncharacterized protein</fullName>
    </submittedName>
</protein>
<reference evidence="1 2" key="1">
    <citation type="submission" date="2018-10" db="EMBL/GenBank/DDBJ databases">
        <title>Co-occurring genomic capacity for anaerobic methane metabolism and dissimilatory sulfite reduction discovered in the Korarchaeota.</title>
        <authorList>
            <person name="Mckay L.J."/>
            <person name="Dlakic M."/>
            <person name="Fields M.W."/>
            <person name="Delmont T.O."/>
            <person name="Eren A.M."/>
            <person name="Jay Z.J."/>
            <person name="Klingelsmith K.B."/>
            <person name="Rusch D.B."/>
            <person name="Inskeep W.P."/>
        </authorList>
    </citation>
    <scope>NUCLEOTIDE SEQUENCE [LARGE SCALE GENOMIC DNA]</scope>
    <source>
        <strain evidence="1 2">MDKW</strain>
    </source>
</reference>
<gene>
    <name evidence="1" type="ORF">D6D85_11930</name>
</gene>
<dbReference type="Proteomes" id="UP000277582">
    <property type="component" value="Unassembled WGS sequence"/>
</dbReference>
<accession>A0A3R9QV64</accession>
<dbReference type="RefSeq" id="WP_125672185.1">
    <property type="nucleotide sequence ID" value="NZ_RCOS01000134.1"/>
</dbReference>
<proteinExistence type="predicted"/>
<comment type="caution">
    <text evidence="1">The sequence shown here is derived from an EMBL/GenBank/DDBJ whole genome shotgun (WGS) entry which is preliminary data.</text>
</comment>
<name>A0A3R9QV64_9CREN</name>
<keyword evidence="2" id="KW-1185">Reference proteome</keyword>